<reference evidence="1 2" key="1">
    <citation type="journal article" date="2019" name="Sci. Rep.">
        <title>Orb-weaving spider Araneus ventricosus genome elucidates the spidroin gene catalogue.</title>
        <authorList>
            <person name="Kono N."/>
            <person name="Nakamura H."/>
            <person name="Ohtoshi R."/>
            <person name="Moran D.A.P."/>
            <person name="Shinohara A."/>
            <person name="Yoshida Y."/>
            <person name="Fujiwara M."/>
            <person name="Mori M."/>
            <person name="Tomita M."/>
            <person name="Arakawa K."/>
        </authorList>
    </citation>
    <scope>NUCLEOTIDE SEQUENCE [LARGE SCALE GENOMIC DNA]</scope>
</reference>
<accession>A0A4Y2E7Z1</accession>
<comment type="caution">
    <text evidence="1">The sequence shown here is derived from an EMBL/GenBank/DDBJ whole genome shotgun (WGS) entry which is preliminary data.</text>
</comment>
<dbReference type="AlphaFoldDB" id="A0A4Y2E7Z1"/>
<evidence type="ECO:0000313" key="2">
    <source>
        <dbReference type="Proteomes" id="UP000499080"/>
    </source>
</evidence>
<proteinExistence type="predicted"/>
<keyword evidence="2" id="KW-1185">Reference proteome</keyword>
<dbReference type="EMBL" id="BGPR01000505">
    <property type="protein sequence ID" value="GBM23895.1"/>
    <property type="molecule type" value="Genomic_DNA"/>
</dbReference>
<feature type="non-terminal residue" evidence="1">
    <location>
        <position position="36"/>
    </location>
</feature>
<evidence type="ECO:0000313" key="1">
    <source>
        <dbReference type="EMBL" id="GBM23895.1"/>
    </source>
</evidence>
<name>A0A4Y2E7Z1_ARAVE</name>
<gene>
    <name evidence="1" type="primary">LanB1</name>
    <name evidence="1" type="ORF">AVEN_208523_1</name>
</gene>
<sequence length="36" mass="4116">MSERTKRGINDCWLNPRGRTSITINAQLNIRTASLK</sequence>
<protein>
    <submittedName>
        <fullName evidence="1">Laminin subunit beta-1</fullName>
    </submittedName>
</protein>
<organism evidence="1 2">
    <name type="scientific">Araneus ventricosus</name>
    <name type="common">Orbweaver spider</name>
    <name type="synonym">Epeira ventricosa</name>
    <dbReference type="NCBI Taxonomy" id="182803"/>
    <lineage>
        <taxon>Eukaryota</taxon>
        <taxon>Metazoa</taxon>
        <taxon>Ecdysozoa</taxon>
        <taxon>Arthropoda</taxon>
        <taxon>Chelicerata</taxon>
        <taxon>Arachnida</taxon>
        <taxon>Araneae</taxon>
        <taxon>Araneomorphae</taxon>
        <taxon>Entelegynae</taxon>
        <taxon>Araneoidea</taxon>
        <taxon>Araneidae</taxon>
        <taxon>Araneus</taxon>
    </lineage>
</organism>
<dbReference type="Proteomes" id="UP000499080">
    <property type="component" value="Unassembled WGS sequence"/>
</dbReference>